<reference evidence="1" key="1">
    <citation type="submission" date="2019-02" db="EMBL/GenBank/DDBJ databases">
        <authorList>
            <person name="Gruber-Vodicka R. H."/>
            <person name="Seah K. B. B."/>
        </authorList>
    </citation>
    <scope>NUCLEOTIDE SEQUENCE</scope>
    <source>
        <strain evidence="1">BECK_BY7</strain>
    </source>
</reference>
<name>A0A450WMM4_9GAMM</name>
<accession>A0A450WMM4</accession>
<protein>
    <submittedName>
        <fullName evidence="1">Uncharacterized protein</fullName>
    </submittedName>
</protein>
<sequence length="86" mass="10376">MKSSVYIETSIISYPTARHSNDIRSVARQNSTIDWWEKYSQRFEQSPFWRPPHRFGKLRKHYWIPGHYRVEPNSMRITSPLRPLTA</sequence>
<gene>
    <name evidence="1" type="ORF">BECKLFY1418C_GA0070996_10418</name>
</gene>
<organism evidence="1">
    <name type="scientific">Candidatus Kentrum sp. LFY</name>
    <dbReference type="NCBI Taxonomy" id="2126342"/>
    <lineage>
        <taxon>Bacteria</taxon>
        <taxon>Pseudomonadati</taxon>
        <taxon>Pseudomonadota</taxon>
        <taxon>Gammaproteobacteria</taxon>
        <taxon>Candidatus Kentrum</taxon>
    </lineage>
</organism>
<proteinExistence type="predicted"/>
<dbReference type="EMBL" id="CAADFN010000041">
    <property type="protein sequence ID" value="VFK18296.1"/>
    <property type="molecule type" value="Genomic_DNA"/>
</dbReference>
<evidence type="ECO:0000313" key="1">
    <source>
        <dbReference type="EMBL" id="VFK18296.1"/>
    </source>
</evidence>
<dbReference type="AlphaFoldDB" id="A0A450WMM4"/>